<protein>
    <recommendedName>
        <fullName evidence="3">NACHT domain-containing protein</fullName>
    </recommendedName>
</protein>
<dbReference type="PROSITE" id="PS50837">
    <property type="entry name" value="NACHT"/>
    <property type="match status" value="1"/>
</dbReference>
<keyword evidence="1" id="KW-0677">Repeat</keyword>
<reference evidence="4 5" key="1">
    <citation type="submission" date="2019-04" db="EMBL/GenBank/DDBJ databases">
        <title>Friends and foes A comparative genomics study of 23 Aspergillus species from section Flavi.</title>
        <authorList>
            <consortium name="DOE Joint Genome Institute"/>
            <person name="Kjaerbolling I."/>
            <person name="Vesth T."/>
            <person name="Frisvad J.C."/>
            <person name="Nybo J.L."/>
            <person name="Theobald S."/>
            <person name="Kildgaard S."/>
            <person name="Isbrandt T."/>
            <person name="Kuo A."/>
            <person name="Sato A."/>
            <person name="Lyhne E.K."/>
            <person name="Kogle M.E."/>
            <person name="Wiebenga A."/>
            <person name="Kun R.S."/>
            <person name="Lubbers R.J."/>
            <person name="Makela M.R."/>
            <person name="Barry K."/>
            <person name="Chovatia M."/>
            <person name="Clum A."/>
            <person name="Daum C."/>
            <person name="Haridas S."/>
            <person name="He G."/>
            <person name="LaButti K."/>
            <person name="Lipzen A."/>
            <person name="Mondo S."/>
            <person name="Riley R."/>
            <person name="Salamov A."/>
            <person name="Simmons B.A."/>
            <person name="Magnuson J.K."/>
            <person name="Henrissat B."/>
            <person name="Mortensen U.H."/>
            <person name="Larsen T.O."/>
            <person name="Devries R.P."/>
            <person name="Grigoriev I.V."/>
            <person name="Machida M."/>
            <person name="Baker S.E."/>
            <person name="Andersen M.R."/>
        </authorList>
    </citation>
    <scope>NUCLEOTIDE SEQUENCE [LARGE SCALE GENOMIC DNA]</scope>
    <source>
        <strain evidence="4 5">IBT 18842</strain>
    </source>
</reference>
<dbReference type="Gene3D" id="3.40.50.300">
    <property type="entry name" value="P-loop containing nucleotide triphosphate hydrolases"/>
    <property type="match status" value="1"/>
</dbReference>
<evidence type="ECO:0000313" key="4">
    <source>
        <dbReference type="EMBL" id="KAE8154646.1"/>
    </source>
</evidence>
<evidence type="ECO:0000313" key="5">
    <source>
        <dbReference type="Proteomes" id="UP000325780"/>
    </source>
</evidence>
<dbReference type="SUPFAM" id="SSF48452">
    <property type="entry name" value="TPR-like"/>
    <property type="match status" value="1"/>
</dbReference>
<organism evidence="4 5">
    <name type="scientific">Aspergillus avenaceus</name>
    <dbReference type="NCBI Taxonomy" id="36643"/>
    <lineage>
        <taxon>Eukaryota</taxon>
        <taxon>Fungi</taxon>
        <taxon>Dikarya</taxon>
        <taxon>Ascomycota</taxon>
        <taxon>Pezizomycotina</taxon>
        <taxon>Eurotiomycetes</taxon>
        <taxon>Eurotiomycetidae</taxon>
        <taxon>Eurotiales</taxon>
        <taxon>Aspergillaceae</taxon>
        <taxon>Aspergillus</taxon>
        <taxon>Aspergillus subgen. Circumdati</taxon>
    </lineage>
</organism>
<feature type="compositionally biased region" description="Basic and acidic residues" evidence="2">
    <location>
        <begin position="38"/>
        <end position="50"/>
    </location>
</feature>
<dbReference type="InterPro" id="IPR056884">
    <property type="entry name" value="NPHP3-like_N"/>
</dbReference>
<evidence type="ECO:0000259" key="3">
    <source>
        <dbReference type="PROSITE" id="PS50837"/>
    </source>
</evidence>
<feature type="region of interest" description="Disordered" evidence="2">
    <location>
        <begin position="1961"/>
        <end position="2002"/>
    </location>
</feature>
<feature type="compositionally biased region" description="Basic and acidic residues" evidence="2">
    <location>
        <begin position="1972"/>
        <end position="2002"/>
    </location>
</feature>
<name>A0A5N6U7R9_ASPAV</name>
<dbReference type="InterPro" id="IPR011990">
    <property type="entry name" value="TPR-like_helical_dom_sf"/>
</dbReference>
<dbReference type="Gene3D" id="1.25.40.10">
    <property type="entry name" value="Tetratricopeptide repeat domain"/>
    <property type="match status" value="1"/>
</dbReference>
<sequence>MSAKVAQHAAGFPSFREDIFQQNGHPGTAVENGATVESPRKPRALRETTDRISSRLRPQLDGESREIFDSIHSAADVFDDIAVERLRFMPEDGSQLDRAFKEAVVLVGRLDQLAKLIESFSSATEQAVRLMGGSCILLLQCGIDQAKLLISVFKTFHAYTIELSHVRNNSEILLSDAGAQEELVAAYSELCELICSVCLHYFSKAQGSSRRIEPVDLQSRFHSRIQAFNSHRIALKERVWSSLILPDVSADPLDKVQEIWEYLSVKDQTVPSILAARTPQPAELTCEWFSNRFYQIKSSDSRLFAVTGDVGSGKTVLSQWIVDQLQASIDPEDYGVVSFRLYDDISATTGPIGVAKGLLLEALSRQAKDGNLLRALEESMRLHRTGASSKAVEDSLWQALNIAVTDAGKVIIIIDGVDNLNGDPEVIPRLFEHLQSLVSNAPTIKVIVLSRYLHAMPKLVNQIKIDPTQTAKDIRTVVRAALKSSDVCIGMRHEDQAKVENAIVKKANGCFITAQLAVAQLSTLRSPADMLTLVQKMPSSLQDVLKQSFKSVDLGDPTARSVLSWSLASHRPLRIEEVHCLLETDTKRAEVVPRVGNVVDDIKRALGSFVLVEDGVVSLRSSALRQFITNQAKSATNSGNKGLFPFTLKECHHDLLTRLLAYVKLGVMDEADVSTTALNGSSQSRYFDQYPLLEYAARYWTLHFRSSQMTEREKDNFKVTNLFKRSFPDSVLFALLEGSCHQIQYLPHQAQELQMFSVQLRRQILHDLSLPLLQSLITAAQISSELNAPNAIGYSYEAWRKSNTLLGRNSSITKAVAELFINSSQRKDNGDPTFLSQRQEVLEYLVQLSKEELGPSHESTLQYTQMLFNHYIAMKEKGSAGRLSRELFEIVVAKYGQYSANADAFTKHIHKQLERLSMADVSADITESQYEYSKRNLPITDQRIIDSTLHMVSIYEKHGDNSKADNLFMDTWRRLLAVEGASDSVLKKQAEFTLKYSEYLNRRSRNDEAESVINAVWFSLEGHLSHYDELSSTFEMTINHIRKMEWTGLAHSALGTLWEYRKSQKQVPRRLMKATASLAQTVQESRSVTEANMSHEQIGMLHEVLESAASSGMASAETTLASMKTSEKVAAKFVERGQWPEAAHVYRQALIHIWPDIDSKTSTFRLTENVEETIHLALNLAECYFKDLDLEKATYVYQNTLKAVLTSDAADTRMVRSTAEKIISFYRATYRFLDAIATYRELYRCLSSRLGKTHKESIGILYAWGDFAKKRHKPAEAEEAYKDIYNHLRHNNQLDSRAISAARSLVAIFEETERWENAKEVYETLWLSIAGGDKDHLLESGLAEDVYQRYQSLLETKVDVDITEKHDLAASYRTTCQRLHGTSSRQFYDATFALASISRKDQRYHGEAVSLYEMLLDRGDALSGQQSTASTKHYLADLYSRQSQTGHKATALYREQYQSSIHEHGHGSHNHTLPRLRVLLESLQKQNNKAANTELRKALQSATIAAFEERADGQRLYSSAIALAQMHIDFGVKDSGIQLSKRLHHRLIQEAVEMKGSHRATSFVVAFQMALSNNRNYASIMADLIAEIQLYSAFHRTSGPKSFIHTFIDGVRLMNFQSGKGLTEDAHLTDTELFKLFTERCSDVEPSKATLREFYDTCISQATQGDLVKRLCRVIVDNVYQKLGTGYFRHAYGLAAILQQFIKDSGGFQDLTSTKDGAKLSSHLMVYGAQKCSDQNMSGKMLELSKSILHEILSTYQTKGISLTEFEDIELNQLAILLGGQRNFGDLEFLLGQLWSSRVVQRTWSSDTIILVGRRLVEARFSNGRTAQAIHLCGDLCYNVKRVWGQFDKSALELTNLLSALYTAENDHARAMGVHESVLRQLLEDGTDLPMSRRAEIANGQAARLQRCYQRNGGWNKGSERYEHMFRQLNDKFAKETQWTSRNPKQWKAKDVDQLGRWEPPSDYGFLTSSKGTEHHNQLRKASEPHVEPFRGEQHERVEQSV</sequence>
<keyword evidence="5" id="KW-1185">Reference proteome</keyword>
<dbReference type="PANTHER" id="PTHR10039">
    <property type="entry name" value="AMELOGENIN"/>
    <property type="match status" value="1"/>
</dbReference>
<dbReference type="EMBL" id="ML742028">
    <property type="protein sequence ID" value="KAE8154646.1"/>
    <property type="molecule type" value="Genomic_DNA"/>
</dbReference>
<dbReference type="Proteomes" id="UP000325780">
    <property type="component" value="Unassembled WGS sequence"/>
</dbReference>
<dbReference type="PANTHER" id="PTHR10039:SF11">
    <property type="entry name" value="NACHT DOMAIN PROTEIN (AFU_ORTHOLOGUE AFUA_1G01490)"/>
    <property type="match status" value="1"/>
</dbReference>
<feature type="region of interest" description="Disordered" evidence="2">
    <location>
        <begin position="23"/>
        <end position="50"/>
    </location>
</feature>
<dbReference type="Pfam" id="PF24883">
    <property type="entry name" value="NPHP3_N"/>
    <property type="match status" value="1"/>
</dbReference>
<evidence type="ECO:0000256" key="2">
    <source>
        <dbReference type="SAM" id="MobiDB-lite"/>
    </source>
</evidence>
<dbReference type="InterPro" id="IPR007111">
    <property type="entry name" value="NACHT_NTPase"/>
</dbReference>
<evidence type="ECO:0000256" key="1">
    <source>
        <dbReference type="ARBA" id="ARBA00022737"/>
    </source>
</evidence>
<proteinExistence type="predicted"/>
<dbReference type="SUPFAM" id="SSF52540">
    <property type="entry name" value="P-loop containing nucleoside triphosphate hydrolases"/>
    <property type="match status" value="1"/>
</dbReference>
<accession>A0A5N6U7R9</accession>
<feature type="domain" description="NACHT" evidence="3">
    <location>
        <begin position="302"/>
        <end position="451"/>
    </location>
</feature>
<dbReference type="OrthoDB" id="2546325at2759"/>
<gene>
    <name evidence="4" type="ORF">BDV25DRAFT_135813</name>
</gene>
<dbReference type="InterPro" id="IPR027417">
    <property type="entry name" value="P-loop_NTPase"/>
</dbReference>